<comment type="caution">
    <text evidence="1">The sequence shown here is derived from an EMBL/GenBank/DDBJ whole genome shotgun (WGS) entry which is preliminary data.</text>
</comment>
<gene>
    <name evidence="1" type="ORF">T11_14793</name>
</gene>
<name>A0A0V1G716_9BILA</name>
<keyword evidence="2" id="KW-1185">Reference proteome</keyword>
<reference evidence="1 2" key="1">
    <citation type="submission" date="2015-01" db="EMBL/GenBank/DDBJ databases">
        <title>Evolution of Trichinella species and genotypes.</title>
        <authorList>
            <person name="Korhonen P.K."/>
            <person name="Edoardo P."/>
            <person name="Giuseppe L.R."/>
            <person name="Gasser R.B."/>
        </authorList>
    </citation>
    <scope>NUCLEOTIDE SEQUENCE [LARGE SCALE GENOMIC DNA]</scope>
    <source>
        <strain evidence="1">ISS1029</strain>
    </source>
</reference>
<proteinExistence type="predicted"/>
<protein>
    <submittedName>
        <fullName evidence="1">Uncharacterized protein</fullName>
    </submittedName>
</protein>
<sequence>MNVSAPLLVAYFLRYFEKNWQLPYALTWATTTLEAVYSTTTGLYSSKF</sequence>
<dbReference type="AlphaFoldDB" id="A0A0V1G716"/>
<accession>A0A0V1G716</accession>
<organism evidence="1 2">
    <name type="scientific">Trichinella zimbabwensis</name>
    <dbReference type="NCBI Taxonomy" id="268475"/>
    <lineage>
        <taxon>Eukaryota</taxon>
        <taxon>Metazoa</taxon>
        <taxon>Ecdysozoa</taxon>
        <taxon>Nematoda</taxon>
        <taxon>Enoplea</taxon>
        <taxon>Dorylaimia</taxon>
        <taxon>Trichinellida</taxon>
        <taxon>Trichinellidae</taxon>
        <taxon>Trichinella</taxon>
    </lineage>
</organism>
<evidence type="ECO:0000313" key="1">
    <source>
        <dbReference type="EMBL" id="KRY94073.1"/>
    </source>
</evidence>
<evidence type="ECO:0000313" key="2">
    <source>
        <dbReference type="Proteomes" id="UP000055024"/>
    </source>
</evidence>
<dbReference type="EMBL" id="JYDP01005633">
    <property type="protein sequence ID" value="KRY94073.1"/>
    <property type="molecule type" value="Genomic_DNA"/>
</dbReference>
<dbReference type="Proteomes" id="UP000055024">
    <property type="component" value="Unassembled WGS sequence"/>
</dbReference>